<feature type="non-terminal residue" evidence="1">
    <location>
        <position position="1"/>
    </location>
</feature>
<keyword evidence="1" id="KW-0808">Transferase</keyword>
<comment type="caution">
    <text evidence="1">The sequence shown here is derived from an EMBL/GenBank/DDBJ whole genome shotgun (WGS) entry which is preliminary data.</text>
</comment>
<dbReference type="EMBL" id="RAWB01000562">
    <property type="protein sequence ID" value="RKH45951.1"/>
    <property type="molecule type" value="Genomic_DNA"/>
</dbReference>
<evidence type="ECO:0000313" key="1">
    <source>
        <dbReference type="EMBL" id="RKH45951.1"/>
    </source>
</evidence>
<accession>A0A3A8NUT4</accession>
<keyword evidence="1" id="KW-0723">Serine/threonine-protein kinase</keyword>
<dbReference type="AlphaFoldDB" id="A0A3A8NUT4"/>
<protein>
    <submittedName>
        <fullName evidence="1">Serine/threonine protein kinase</fullName>
    </submittedName>
</protein>
<proteinExistence type="predicted"/>
<dbReference type="GO" id="GO:0004674">
    <property type="term" value="F:protein serine/threonine kinase activity"/>
    <property type="evidence" value="ECO:0007669"/>
    <property type="project" value="UniProtKB-KW"/>
</dbReference>
<gene>
    <name evidence="1" type="ORF">D7V93_35075</name>
</gene>
<organism evidence="1 2">
    <name type="scientific">Corallococcus llansteffanensis</name>
    <dbReference type="NCBI Taxonomy" id="2316731"/>
    <lineage>
        <taxon>Bacteria</taxon>
        <taxon>Pseudomonadati</taxon>
        <taxon>Myxococcota</taxon>
        <taxon>Myxococcia</taxon>
        <taxon>Myxococcales</taxon>
        <taxon>Cystobacterineae</taxon>
        <taxon>Myxococcaceae</taxon>
        <taxon>Corallococcus</taxon>
    </lineage>
</organism>
<keyword evidence="2" id="KW-1185">Reference proteome</keyword>
<dbReference type="Proteomes" id="UP000272888">
    <property type="component" value="Unassembled WGS sequence"/>
</dbReference>
<keyword evidence="1" id="KW-0418">Kinase</keyword>
<sequence length="70" mass="8095">AAEQRLAERLDRLVAELRRRTEGLDVAPDLTRQLVQIYTSATGEQTATQRMDVNQALDAWQEKLKKRFPK</sequence>
<name>A0A3A8NUT4_9BACT</name>
<reference evidence="2" key="1">
    <citation type="submission" date="2018-09" db="EMBL/GenBank/DDBJ databases">
        <authorList>
            <person name="Livingstone P.G."/>
            <person name="Whitworth D.E."/>
        </authorList>
    </citation>
    <scope>NUCLEOTIDE SEQUENCE [LARGE SCALE GENOMIC DNA]</scope>
    <source>
        <strain evidence="2">CA051B</strain>
    </source>
</reference>
<evidence type="ECO:0000313" key="2">
    <source>
        <dbReference type="Proteomes" id="UP000272888"/>
    </source>
</evidence>